<evidence type="ECO:0000313" key="2">
    <source>
        <dbReference type="Proteomes" id="UP001178507"/>
    </source>
</evidence>
<gene>
    <name evidence="1" type="ORF">EVOR1521_LOCUS21955</name>
</gene>
<dbReference type="Proteomes" id="UP001178507">
    <property type="component" value="Unassembled WGS sequence"/>
</dbReference>
<reference evidence="1" key="1">
    <citation type="submission" date="2023-08" db="EMBL/GenBank/DDBJ databases">
        <authorList>
            <person name="Chen Y."/>
            <person name="Shah S."/>
            <person name="Dougan E. K."/>
            <person name="Thang M."/>
            <person name="Chan C."/>
        </authorList>
    </citation>
    <scope>NUCLEOTIDE SEQUENCE</scope>
</reference>
<protein>
    <submittedName>
        <fullName evidence="1">Uncharacterized protein</fullName>
    </submittedName>
</protein>
<organism evidence="1 2">
    <name type="scientific">Effrenium voratum</name>
    <dbReference type="NCBI Taxonomy" id="2562239"/>
    <lineage>
        <taxon>Eukaryota</taxon>
        <taxon>Sar</taxon>
        <taxon>Alveolata</taxon>
        <taxon>Dinophyceae</taxon>
        <taxon>Suessiales</taxon>
        <taxon>Symbiodiniaceae</taxon>
        <taxon>Effrenium</taxon>
    </lineage>
</organism>
<proteinExistence type="predicted"/>
<keyword evidence="2" id="KW-1185">Reference proteome</keyword>
<dbReference type="EMBL" id="CAUJNA010003289">
    <property type="protein sequence ID" value="CAJ1398083.1"/>
    <property type="molecule type" value="Genomic_DNA"/>
</dbReference>
<sequence>MDTVQSFSVRGRTFVLPRERLGVEEVLDRDVDFFQVIHDFLHSPPRYLAVECENSEGAVPVLNFRIPAEWLEKEALFWQEQSFYQLFELEMAMWSAVLERLLKTYLSDQVFQSWPGRDRHQLWASLWLALRFLPERRYTPRELRAVVAASFAATQRLQLLSAVEAELRRRNFLEERSQRVSGSACPA</sequence>
<dbReference type="AlphaFoldDB" id="A0AA36J3X3"/>
<evidence type="ECO:0000313" key="1">
    <source>
        <dbReference type="EMBL" id="CAJ1398083.1"/>
    </source>
</evidence>
<comment type="caution">
    <text evidence="1">The sequence shown here is derived from an EMBL/GenBank/DDBJ whole genome shotgun (WGS) entry which is preliminary data.</text>
</comment>
<accession>A0AA36J3X3</accession>
<name>A0AA36J3X3_9DINO</name>